<keyword evidence="11" id="KW-1185">Reference proteome</keyword>
<comment type="catalytic activity">
    <reaction evidence="1 9">
        <text>4-hydroxy-4-methyl-2-oxoglutarate = 2 pyruvate</text>
        <dbReference type="Rhea" id="RHEA:22748"/>
        <dbReference type="ChEBI" id="CHEBI:15361"/>
        <dbReference type="ChEBI" id="CHEBI:58276"/>
        <dbReference type="EC" id="4.1.3.17"/>
    </reaction>
</comment>
<evidence type="ECO:0000256" key="3">
    <source>
        <dbReference type="ARBA" id="ARBA00008621"/>
    </source>
</evidence>
<dbReference type="EC" id="4.1.1.112" evidence="9"/>
<dbReference type="InterPro" id="IPR010203">
    <property type="entry name" value="RraA"/>
</dbReference>
<evidence type="ECO:0000256" key="5">
    <source>
        <dbReference type="ARBA" id="ARBA00022723"/>
    </source>
</evidence>
<evidence type="ECO:0000256" key="6">
    <source>
        <dbReference type="ARBA" id="ARBA00023239"/>
    </source>
</evidence>
<accession>A0ABN2ZL10</accession>
<dbReference type="Gene3D" id="3.50.30.40">
    <property type="entry name" value="Ribonuclease E inhibitor RraA/RraA-like"/>
    <property type="match status" value="1"/>
</dbReference>
<gene>
    <name evidence="10" type="primary">rraA_1</name>
    <name evidence="10" type="ORF">GCM10009727_43200</name>
</gene>
<dbReference type="Proteomes" id="UP001501020">
    <property type="component" value="Unassembled WGS sequence"/>
</dbReference>
<protein>
    <recommendedName>
        <fullName evidence="9">4-hydroxy-4-methyl-2-oxoglutarate aldolase</fullName>
        <shortName evidence="9">HMG aldolase</shortName>
        <ecNumber evidence="9">4.1.1.112</ecNumber>
        <ecNumber evidence="9">4.1.3.17</ecNumber>
    </recommendedName>
    <alternativeName>
        <fullName evidence="9">Oxaloacetate decarboxylase</fullName>
    </alternativeName>
</protein>
<dbReference type="RefSeq" id="WP_344269833.1">
    <property type="nucleotide sequence ID" value="NZ_BAAAMR010000037.1"/>
</dbReference>
<evidence type="ECO:0000313" key="11">
    <source>
        <dbReference type="Proteomes" id="UP001501020"/>
    </source>
</evidence>
<comment type="caution">
    <text evidence="10">The sequence shown here is derived from an EMBL/GenBank/DDBJ whole genome shotgun (WGS) entry which is preliminary data.</text>
</comment>
<evidence type="ECO:0000256" key="4">
    <source>
        <dbReference type="ARBA" id="ARBA00011233"/>
    </source>
</evidence>
<dbReference type="PANTHER" id="PTHR33254">
    <property type="entry name" value="4-HYDROXY-4-METHYL-2-OXOGLUTARATE ALDOLASE 3-RELATED"/>
    <property type="match status" value="1"/>
</dbReference>
<keyword evidence="5 9" id="KW-0479">Metal-binding</keyword>
<organism evidence="10 11">
    <name type="scientific">Actinomadura napierensis</name>
    <dbReference type="NCBI Taxonomy" id="267854"/>
    <lineage>
        <taxon>Bacteria</taxon>
        <taxon>Bacillati</taxon>
        <taxon>Actinomycetota</taxon>
        <taxon>Actinomycetes</taxon>
        <taxon>Streptosporangiales</taxon>
        <taxon>Thermomonosporaceae</taxon>
        <taxon>Actinomadura</taxon>
    </lineage>
</organism>
<evidence type="ECO:0000256" key="7">
    <source>
        <dbReference type="ARBA" id="ARBA00025046"/>
    </source>
</evidence>
<dbReference type="NCBIfam" id="TIGR01935">
    <property type="entry name" value="NOT-MenG"/>
    <property type="match status" value="1"/>
</dbReference>
<name>A0ABN2ZL10_9ACTN</name>
<keyword evidence="6 9" id="KW-0456">Lyase</keyword>
<evidence type="ECO:0000256" key="1">
    <source>
        <dbReference type="ARBA" id="ARBA00001342"/>
    </source>
</evidence>
<comment type="similarity">
    <text evidence="3 9">Belongs to the class II aldolase/RraA-like family.</text>
</comment>
<dbReference type="NCBIfam" id="NF006875">
    <property type="entry name" value="PRK09372.1"/>
    <property type="match status" value="1"/>
</dbReference>
<dbReference type="CDD" id="cd16841">
    <property type="entry name" value="RraA_family"/>
    <property type="match status" value="1"/>
</dbReference>
<comment type="catalytic activity">
    <reaction evidence="8 9">
        <text>oxaloacetate + H(+) = pyruvate + CO2</text>
        <dbReference type="Rhea" id="RHEA:15641"/>
        <dbReference type="ChEBI" id="CHEBI:15361"/>
        <dbReference type="ChEBI" id="CHEBI:15378"/>
        <dbReference type="ChEBI" id="CHEBI:16452"/>
        <dbReference type="ChEBI" id="CHEBI:16526"/>
        <dbReference type="EC" id="4.1.1.112"/>
    </reaction>
</comment>
<comment type="function">
    <text evidence="7 9">Catalyzes the aldol cleavage of 4-hydroxy-4-methyl-2-oxoglutarate (HMG) into 2 molecules of pyruvate. Also contains a secondary oxaloacetate (OAA) decarboxylase activity due to the common pyruvate enolate transition state formed following C-C bond cleavage in the retro-aldol and decarboxylation reactions.</text>
</comment>
<comment type="subunit">
    <text evidence="4 9">Homotrimer.</text>
</comment>
<comment type="cofactor">
    <cofactor evidence="2 9">
        <name>a divalent metal cation</name>
        <dbReference type="ChEBI" id="CHEBI:60240"/>
    </cofactor>
</comment>
<evidence type="ECO:0000313" key="10">
    <source>
        <dbReference type="EMBL" id="GAA2143875.1"/>
    </source>
</evidence>
<evidence type="ECO:0000256" key="9">
    <source>
        <dbReference type="RuleBase" id="RU004338"/>
    </source>
</evidence>
<dbReference type="InterPro" id="IPR005493">
    <property type="entry name" value="RraA/RraA-like"/>
</dbReference>
<dbReference type="SUPFAM" id="SSF89562">
    <property type="entry name" value="RraA-like"/>
    <property type="match status" value="1"/>
</dbReference>
<dbReference type="EC" id="4.1.3.17" evidence="9"/>
<reference evidence="10 11" key="1">
    <citation type="journal article" date="2019" name="Int. J. Syst. Evol. Microbiol.">
        <title>The Global Catalogue of Microorganisms (GCM) 10K type strain sequencing project: providing services to taxonomists for standard genome sequencing and annotation.</title>
        <authorList>
            <consortium name="The Broad Institute Genomics Platform"/>
            <consortium name="The Broad Institute Genome Sequencing Center for Infectious Disease"/>
            <person name="Wu L."/>
            <person name="Ma J."/>
        </authorList>
    </citation>
    <scope>NUCLEOTIDE SEQUENCE [LARGE SCALE GENOMIC DNA]</scope>
    <source>
        <strain evidence="10 11">JCM 13850</strain>
    </source>
</reference>
<proteinExistence type="inferred from homology"/>
<sequence>MHAPTADLYDQYGDDLASCTLQFRQYGARTAFQGAVTTVRCHEDNVILKSVLGEPGTGRVLVVDGGGSLDAALMGDMIAALAAGNGWAGVIINGAVRDTAVLGTIDLGIKALGSNPRKSTKNGDGERDVPVTFGGVTFHPGATLYSDDDGTLVTLS</sequence>
<dbReference type="InterPro" id="IPR036704">
    <property type="entry name" value="RraA/RraA-like_sf"/>
</dbReference>
<dbReference type="EMBL" id="BAAAMR010000037">
    <property type="protein sequence ID" value="GAA2143875.1"/>
    <property type="molecule type" value="Genomic_DNA"/>
</dbReference>
<dbReference type="PANTHER" id="PTHR33254:SF4">
    <property type="entry name" value="4-HYDROXY-4-METHYL-2-OXOGLUTARATE ALDOLASE 3-RELATED"/>
    <property type="match status" value="1"/>
</dbReference>
<dbReference type="Pfam" id="PF03737">
    <property type="entry name" value="RraA-like"/>
    <property type="match status" value="1"/>
</dbReference>
<evidence type="ECO:0000256" key="2">
    <source>
        <dbReference type="ARBA" id="ARBA00001968"/>
    </source>
</evidence>
<evidence type="ECO:0000256" key="8">
    <source>
        <dbReference type="ARBA" id="ARBA00047973"/>
    </source>
</evidence>